<dbReference type="AlphaFoldDB" id="A0A4R6KNY9"/>
<accession>A0A4R6KNY9</accession>
<feature type="signal peptide" evidence="1">
    <location>
        <begin position="1"/>
        <end position="28"/>
    </location>
</feature>
<name>A0A4R6KNY9_9ACTN</name>
<comment type="caution">
    <text evidence="2">The sequence shown here is derived from an EMBL/GenBank/DDBJ whole genome shotgun (WGS) entry which is preliminary data.</text>
</comment>
<dbReference type="EMBL" id="SNWQ01000003">
    <property type="protein sequence ID" value="TDO51289.1"/>
    <property type="molecule type" value="Genomic_DNA"/>
</dbReference>
<evidence type="ECO:0000256" key="1">
    <source>
        <dbReference type="SAM" id="SignalP"/>
    </source>
</evidence>
<organism evidence="2 3">
    <name type="scientific">Kribbella caucasensis</name>
    <dbReference type="NCBI Taxonomy" id="2512215"/>
    <lineage>
        <taxon>Bacteria</taxon>
        <taxon>Bacillati</taxon>
        <taxon>Actinomycetota</taxon>
        <taxon>Actinomycetes</taxon>
        <taxon>Propionibacteriales</taxon>
        <taxon>Kribbellaceae</taxon>
        <taxon>Kribbella</taxon>
    </lineage>
</organism>
<dbReference type="RefSeq" id="WP_133799260.1">
    <property type="nucleotide sequence ID" value="NZ_SNWQ01000003.1"/>
</dbReference>
<sequence>MKFLKKSVLAILGVLAIMLAVSAPTAQANAETASTGAPAAILDMGQIAEDVDLAWDEEKQAFLAAWECSSGFVCFFSGSGGTGKRCAWSGADDNWLAGTVTCSWARSDSVESVRNNGTSTAFNGVRYYTSINYQTSVGCIPRGAQGTLNTSRLLRSHKWESGSCG</sequence>
<gene>
    <name evidence="2" type="ORF">EV643_10326</name>
</gene>
<evidence type="ECO:0000313" key="3">
    <source>
        <dbReference type="Proteomes" id="UP000295388"/>
    </source>
</evidence>
<keyword evidence="3" id="KW-1185">Reference proteome</keyword>
<proteinExistence type="predicted"/>
<reference evidence="2 3" key="1">
    <citation type="submission" date="2019-03" db="EMBL/GenBank/DDBJ databases">
        <title>Genomic Encyclopedia of Type Strains, Phase III (KMG-III): the genomes of soil and plant-associated and newly described type strains.</title>
        <authorList>
            <person name="Whitman W."/>
        </authorList>
    </citation>
    <scope>NUCLEOTIDE SEQUENCE [LARGE SCALE GENOMIC DNA]</scope>
    <source>
        <strain evidence="2 3">VKM Ac-2527</strain>
    </source>
</reference>
<dbReference type="Pfam" id="PF03995">
    <property type="entry name" value="Inhibitor_I36"/>
    <property type="match status" value="1"/>
</dbReference>
<feature type="chain" id="PRO_5038582594" evidence="1">
    <location>
        <begin position="29"/>
        <end position="165"/>
    </location>
</feature>
<dbReference type="Proteomes" id="UP000295388">
    <property type="component" value="Unassembled WGS sequence"/>
</dbReference>
<protein>
    <submittedName>
        <fullName evidence="2">Peptidase inhibitor family I36</fullName>
    </submittedName>
</protein>
<dbReference type="OrthoDB" id="3700467at2"/>
<evidence type="ECO:0000313" key="2">
    <source>
        <dbReference type="EMBL" id="TDO51289.1"/>
    </source>
</evidence>
<keyword evidence="1" id="KW-0732">Signal</keyword>